<dbReference type="NCBIfam" id="TIGR01539">
    <property type="entry name" value="portal_lambda"/>
    <property type="match status" value="1"/>
</dbReference>
<reference evidence="2" key="1">
    <citation type="journal article" date="2021" name="Proc. Natl. Acad. Sci. U.S.A.">
        <title>A Catalog of Tens of Thousands of Viruses from Human Metagenomes Reveals Hidden Associations with Chronic Diseases.</title>
        <authorList>
            <person name="Tisza M.J."/>
            <person name="Buck C.B."/>
        </authorList>
    </citation>
    <scope>NUCLEOTIDE SEQUENCE</scope>
    <source>
        <strain evidence="2">Ct1Jx6</strain>
    </source>
</reference>
<evidence type="ECO:0000313" key="2">
    <source>
        <dbReference type="EMBL" id="DAD83027.1"/>
    </source>
</evidence>
<dbReference type="GO" id="GO:0019068">
    <property type="term" value="P:virion assembly"/>
    <property type="evidence" value="ECO:0007669"/>
    <property type="project" value="InterPro"/>
</dbReference>
<protein>
    <submittedName>
        <fullName evidence="2">Portal protein</fullName>
    </submittedName>
</protein>
<evidence type="ECO:0000256" key="1">
    <source>
        <dbReference type="SAM" id="MobiDB-lite"/>
    </source>
</evidence>
<dbReference type="EMBL" id="BK014927">
    <property type="protein sequence ID" value="DAD83027.1"/>
    <property type="molecule type" value="Genomic_DNA"/>
</dbReference>
<accession>A0A8S5MM60</accession>
<proteinExistence type="predicted"/>
<dbReference type="GO" id="GO:0005198">
    <property type="term" value="F:structural molecule activity"/>
    <property type="evidence" value="ECO:0007669"/>
    <property type="project" value="InterPro"/>
</dbReference>
<sequence>MANNKPSWLDAAIAWVSPQKACEREAWRQQYDLMRSYDAAGNGRLNANWRAHNEAAEYTDRVSRDVIRARARDLERNSDMAGGILSAFKRNIIGYGYTLQAKTGDRELDKKIEREWKEWTKRINCDVTGQQSFNAMMRMAIQRKKIDGGILFLKCYSGKGKIPLQLQTLEVDELSQSQLTPKNKGNKVIGGIELTEYNKPVGYWIEKYQLDGWKLSDPTFYPAKRVIFLWQKNRPSQVREISEFAPTLTRIRDANELMTAVSVKERIAACLAVFIKRSIPSATGFGGRGTAQSETRHEYSGRMLTPGMVNELNAGDEIQVVDPKGNANEAKEMLAMQQRLIASGHGLSYESTSRDMSGVNYSSARQGAIEDDLAIAEDSELIEELMDEVYESFIISGYLAGVFEMPGLFTDYEKKLDYLHHNWVASAKAWIDPQKEASANKIALETGFKTYAQIIAESGRDWKEHIDELAEVAAYCAEKNVKIGGEMYGQAQQSTATGAGESDGELSEDGESASEDGSGAADT</sequence>
<dbReference type="InterPro" id="IPR006429">
    <property type="entry name" value="Phage_lambda_portal"/>
</dbReference>
<organism evidence="2">
    <name type="scientific">Caudovirales sp. ct1Jx6</name>
    <dbReference type="NCBI Taxonomy" id="2826765"/>
    <lineage>
        <taxon>Viruses</taxon>
        <taxon>Duplodnaviria</taxon>
        <taxon>Heunggongvirae</taxon>
        <taxon>Uroviricota</taxon>
        <taxon>Caudoviricetes</taxon>
    </lineage>
</organism>
<dbReference type="Pfam" id="PF05136">
    <property type="entry name" value="Phage_portal_2"/>
    <property type="match status" value="1"/>
</dbReference>
<feature type="compositionally biased region" description="Acidic residues" evidence="1">
    <location>
        <begin position="502"/>
        <end position="514"/>
    </location>
</feature>
<feature type="region of interest" description="Disordered" evidence="1">
    <location>
        <begin position="491"/>
        <end position="523"/>
    </location>
</feature>
<name>A0A8S5MM60_9CAUD</name>